<dbReference type="HOGENOM" id="CLU_000445_89_3_9"/>
<dbReference type="InterPro" id="IPR003594">
    <property type="entry name" value="HATPase_dom"/>
</dbReference>
<dbReference type="SMART" id="SM00388">
    <property type="entry name" value="HisKA"/>
    <property type="match status" value="1"/>
</dbReference>
<keyword evidence="10 11" id="KW-0472">Membrane</keyword>
<feature type="domain" description="HAMP" evidence="13">
    <location>
        <begin position="158"/>
        <end position="209"/>
    </location>
</feature>
<dbReference type="InterPro" id="IPR005467">
    <property type="entry name" value="His_kinase_dom"/>
</dbReference>
<dbReference type="Proteomes" id="UP000006835">
    <property type="component" value="Chromosome"/>
</dbReference>
<evidence type="ECO:0000313" key="14">
    <source>
        <dbReference type="EMBL" id="ADQ45183.1"/>
    </source>
</evidence>
<dbReference type="Gene3D" id="6.10.340.10">
    <property type="match status" value="1"/>
</dbReference>
<dbReference type="InterPro" id="IPR003661">
    <property type="entry name" value="HisK_dim/P_dom"/>
</dbReference>
<keyword evidence="6 11" id="KW-0812">Transmembrane</keyword>
<dbReference type="Gene3D" id="1.10.287.130">
    <property type="match status" value="1"/>
</dbReference>
<dbReference type="Gene3D" id="3.30.565.10">
    <property type="entry name" value="Histidine kinase-like ATPase, C-terminal domain"/>
    <property type="match status" value="1"/>
</dbReference>
<dbReference type="SUPFAM" id="SSF47384">
    <property type="entry name" value="Homodimeric domain of signal transducing histidine kinase"/>
    <property type="match status" value="1"/>
</dbReference>
<dbReference type="AlphaFoldDB" id="E4SDJ0"/>
<proteinExistence type="predicted"/>
<dbReference type="InterPro" id="IPR003660">
    <property type="entry name" value="HAMP_dom"/>
</dbReference>
<evidence type="ECO:0000256" key="10">
    <source>
        <dbReference type="ARBA" id="ARBA00023136"/>
    </source>
</evidence>
<name>E4SDJ0_CALK2</name>
<evidence type="ECO:0000256" key="2">
    <source>
        <dbReference type="ARBA" id="ARBA00004141"/>
    </source>
</evidence>
<dbReference type="Pfam" id="PF02518">
    <property type="entry name" value="HATPase_c"/>
    <property type="match status" value="1"/>
</dbReference>
<dbReference type="SMART" id="SM00387">
    <property type="entry name" value="HATPase_c"/>
    <property type="match status" value="1"/>
</dbReference>
<keyword evidence="4" id="KW-0597">Phosphoprotein</keyword>
<evidence type="ECO:0000256" key="9">
    <source>
        <dbReference type="ARBA" id="ARBA00023012"/>
    </source>
</evidence>
<feature type="domain" description="Histidine kinase" evidence="12">
    <location>
        <begin position="217"/>
        <end position="423"/>
    </location>
</feature>
<keyword evidence="15" id="KW-1185">Reference proteome</keyword>
<reference evidence="14 15" key="2">
    <citation type="journal article" date="2011" name="J. Bacteriol.">
        <title>Complete genome sequences for the anaerobic, extremely thermophilic plant biomass-degrading bacteria Caldicellulosiruptor hydrothermalis, Caldicellulosiruptor kristjanssonii, Caldicellulosiruptor kronotskyensis, Caldicellulosiruptor owensenis, and Caldicellulosiruptor lactoaceticus.</title>
        <authorList>
            <person name="Blumer-Schuette S.E."/>
            <person name="Ozdemir I."/>
            <person name="Mistry D."/>
            <person name="Lucas S."/>
            <person name="Lapidus A."/>
            <person name="Cheng J.F."/>
            <person name="Goodwin L.A."/>
            <person name="Pitluck S."/>
            <person name="Land M.L."/>
            <person name="Hauser L.J."/>
            <person name="Woyke T."/>
            <person name="Mikhailova N."/>
            <person name="Pati A."/>
            <person name="Kyrpides N.C."/>
            <person name="Ivanova N."/>
            <person name="Detter J.C."/>
            <person name="Walston-Davenport K."/>
            <person name="Han S."/>
            <person name="Adams M.W."/>
            <person name="Kelly R.M."/>
        </authorList>
    </citation>
    <scope>NUCLEOTIDE SEQUENCE [LARGE SCALE GENOMIC DNA]</scope>
    <source>
        <strain evidence="15">DSM 18902 / VKM B-2412 / 2002</strain>
    </source>
</reference>
<dbReference type="PROSITE" id="PS50885">
    <property type="entry name" value="HAMP"/>
    <property type="match status" value="1"/>
</dbReference>
<reference key="1">
    <citation type="submission" date="2010-11" db="EMBL/GenBank/DDBJ databases">
        <title>Complete sequence of Caldicellulosiruptor kronotskyensis 2002.</title>
        <authorList>
            <consortium name="US DOE Joint Genome Institute"/>
            <person name="Lucas S."/>
            <person name="Copeland A."/>
            <person name="Lapidus A."/>
            <person name="Cheng J.-F."/>
            <person name="Bruce D."/>
            <person name="Goodwin L."/>
            <person name="Pitluck S."/>
            <person name="Davenport K."/>
            <person name="Detter J.C."/>
            <person name="Han C."/>
            <person name="Tapia R."/>
            <person name="Land M."/>
            <person name="Hauser L."/>
            <person name="Jeffries C."/>
            <person name="Kyrpides N."/>
            <person name="Ivanova N."/>
            <person name="Mikhailova N."/>
            <person name="Blumer-Schuette S.E."/>
            <person name="Kelly R.M."/>
            <person name="Woyke T."/>
        </authorList>
    </citation>
    <scope>NUCLEOTIDE SEQUENCE</scope>
    <source>
        <strain>2002</strain>
    </source>
</reference>
<comment type="catalytic activity">
    <reaction evidence="1">
        <text>ATP + protein L-histidine = ADP + protein N-phospho-L-histidine.</text>
        <dbReference type="EC" id="2.7.13.3"/>
    </reaction>
</comment>
<dbReference type="PROSITE" id="PS50109">
    <property type="entry name" value="HIS_KIN"/>
    <property type="match status" value="1"/>
</dbReference>
<dbReference type="SMART" id="SM00304">
    <property type="entry name" value="HAMP"/>
    <property type="match status" value="1"/>
</dbReference>
<dbReference type="InterPro" id="IPR050398">
    <property type="entry name" value="HssS/ArlS-like"/>
</dbReference>
<dbReference type="PANTHER" id="PTHR45528">
    <property type="entry name" value="SENSOR HISTIDINE KINASE CPXA"/>
    <property type="match status" value="1"/>
</dbReference>
<evidence type="ECO:0000313" key="15">
    <source>
        <dbReference type="Proteomes" id="UP000006835"/>
    </source>
</evidence>
<evidence type="ECO:0000256" key="7">
    <source>
        <dbReference type="ARBA" id="ARBA00022777"/>
    </source>
</evidence>
<keyword evidence="9" id="KW-0902">Two-component regulatory system</keyword>
<feature type="transmembrane region" description="Helical" evidence="11">
    <location>
        <begin position="7"/>
        <end position="29"/>
    </location>
</feature>
<accession>E4SDJ0</accession>
<evidence type="ECO:0000256" key="6">
    <source>
        <dbReference type="ARBA" id="ARBA00022692"/>
    </source>
</evidence>
<evidence type="ECO:0000256" key="8">
    <source>
        <dbReference type="ARBA" id="ARBA00022989"/>
    </source>
</evidence>
<evidence type="ECO:0000256" key="1">
    <source>
        <dbReference type="ARBA" id="ARBA00000085"/>
    </source>
</evidence>
<dbReference type="Pfam" id="PF00672">
    <property type="entry name" value="HAMP"/>
    <property type="match status" value="1"/>
</dbReference>
<dbReference type="SUPFAM" id="SSF158472">
    <property type="entry name" value="HAMP domain-like"/>
    <property type="match status" value="1"/>
</dbReference>
<dbReference type="CDD" id="cd00075">
    <property type="entry name" value="HATPase"/>
    <property type="match status" value="1"/>
</dbReference>
<evidence type="ECO:0000256" key="3">
    <source>
        <dbReference type="ARBA" id="ARBA00012438"/>
    </source>
</evidence>
<evidence type="ECO:0000256" key="4">
    <source>
        <dbReference type="ARBA" id="ARBA00022553"/>
    </source>
</evidence>
<sequence length="423" mass="48667">MKLFTKIALNFIGIIVFLVLSIYISNMLYLKYFLEDMIIDDLKKLSQDALENKLEGDLSAMKILILQGNTIVLEEGGLDLPYHMIMPVFNSTGVYEFSHPHLKVEYIAYVLKRGDFTSIAITTKPYYGYALNIISKNLIKISIIFILIGLLVSLLISRHISKRIIKISVATQKIAKGEDFELKDNSTDEVGDLARSINSLKNSLRLLERVRREFVANFVHDLKTPIAVIKGYCESTKYLDINDKEKIKQNMDGIEKQCDYMQNLISNMVELSKISAGIIEKKIEEVDVNLVIKQSCEQLKKLAEIEDVEIIIKSLNSPKIKTDLNSFRRIINNLLQNAIENTKDKKVYIETEREYVDIYNKTDLKEEELIFLFERYKSSRKGFGLGLSIVKELCKILDIKLETFIEDGYIHFRTKLENTKSSS</sequence>
<keyword evidence="5" id="KW-0808">Transferase</keyword>
<keyword evidence="8 11" id="KW-1133">Transmembrane helix</keyword>
<evidence type="ECO:0000259" key="13">
    <source>
        <dbReference type="PROSITE" id="PS50885"/>
    </source>
</evidence>
<dbReference type="InterPro" id="IPR036890">
    <property type="entry name" value="HATPase_C_sf"/>
</dbReference>
<dbReference type="EMBL" id="CP002330">
    <property type="protein sequence ID" value="ADQ45183.1"/>
    <property type="molecule type" value="Genomic_DNA"/>
</dbReference>
<dbReference type="GO" id="GO:0016020">
    <property type="term" value="C:membrane"/>
    <property type="evidence" value="ECO:0007669"/>
    <property type="project" value="UniProtKB-SubCell"/>
</dbReference>
<organism evidence="14 15">
    <name type="scientific">Caldicellulosiruptor kronotskyensis (strain DSM 18902 / VKM B-2412 / 2002)</name>
    <dbReference type="NCBI Taxonomy" id="632348"/>
    <lineage>
        <taxon>Bacteria</taxon>
        <taxon>Bacillati</taxon>
        <taxon>Bacillota</taxon>
        <taxon>Bacillota incertae sedis</taxon>
        <taxon>Caldicellulosiruptorales</taxon>
        <taxon>Caldicellulosiruptoraceae</taxon>
        <taxon>Caldicellulosiruptor</taxon>
    </lineage>
</organism>
<evidence type="ECO:0000256" key="11">
    <source>
        <dbReference type="SAM" id="Phobius"/>
    </source>
</evidence>
<comment type="subcellular location">
    <subcellularLocation>
        <location evidence="2">Membrane</location>
        <topology evidence="2">Multi-pass membrane protein</topology>
    </subcellularLocation>
</comment>
<gene>
    <name evidence="14" type="ordered locus">Calkro_0272</name>
</gene>
<dbReference type="KEGG" id="ckn:Calkro_0272"/>
<dbReference type="InterPro" id="IPR036097">
    <property type="entry name" value="HisK_dim/P_sf"/>
</dbReference>
<dbReference type="OrthoDB" id="84942at2"/>
<dbReference type="GO" id="GO:0000155">
    <property type="term" value="F:phosphorelay sensor kinase activity"/>
    <property type="evidence" value="ECO:0007669"/>
    <property type="project" value="InterPro"/>
</dbReference>
<dbReference type="Pfam" id="PF00512">
    <property type="entry name" value="HisKA"/>
    <property type="match status" value="1"/>
</dbReference>
<feature type="transmembrane region" description="Helical" evidence="11">
    <location>
        <begin position="138"/>
        <end position="156"/>
    </location>
</feature>
<dbReference type="PANTHER" id="PTHR45528:SF12">
    <property type="entry name" value="SENSOR HISTIDINE KINASE ARSS"/>
    <property type="match status" value="1"/>
</dbReference>
<keyword evidence="7 14" id="KW-0418">Kinase</keyword>
<evidence type="ECO:0000259" key="12">
    <source>
        <dbReference type="PROSITE" id="PS50109"/>
    </source>
</evidence>
<dbReference type="CDD" id="cd06225">
    <property type="entry name" value="HAMP"/>
    <property type="match status" value="1"/>
</dbReference>
<dbReference type="PATRIC" id="fig|632348.3.peg.290"/>
<dbReference type="CDD" id="cd00082">
    <property type="entry name" value="HisKA"/>
    <property type="match status" value="1"/>
</dbReference>
<dbReference type="EC" id="2.7.13.3" evidence="3"/>
<dbReference type="SUPFAM" id="SSF55874">
    <property type="entry name" value="ATPase domain of HSP90 chaperone/DNA topoisomerase II/histidine kinase"/>
    <property type="match status" value="1"/>
</dbReference>
<dbReference type="RefSeq" id="WP_013429340.1">
    <property type="nucleotide sequence ID" value="NC_014720.1"/>
</dbReference>
<protein>
    <recommendedName>
        <fullName evidence="3">histidine kinase</fullName>
        <ecNumber evidence="3">2.7.13.3</ecNumber>
    </recommendedName>
</protein>
<evidence type="ECO:0000256" key="5">
    <source>
        <dbReference type="ARBA" id="ARBA00022679"/>
    </source>
</evidence>